<dbReference type="Pfam" id="PF07799">
    <property type="entry name" value="DUF1643"/>
    <property type="match status" value="1"/>
</dbReference>
<proteinExistence type="predicted"/>
<dbReference type="RefSeq" id="WP_204912749.1">
    <property type="nucleotide sequence ID" value="NZ_BAAAYR010000001.1"/>
</dbReference>
<keyword evidence="2" id="KW-1185">Reference proteome</keyword>
<dbReference type="InterPro" id="IPR012441">
    <property type="entry name" value="DUF1643"/>
</dbReference>
<name>A0ABP6WDG6_9ACTN</name>
<gene>
    <name evidence="1" type="ORF">GCM10022197_00780</name>
</gene>
<protein>
    <submittedName>
        <fullName evidence="1">DUF1643 domain-containing protein</fullName>
    </submittedName>
</protein>
<evidence type="ECO:0000313" key="1">
    <source>
        <dbReference type="EMBL" id="GAA3549797.1"/>
    </source>
</evidence>
<comment type="caution">
    <text evidence="1">The sequence shown here is derived from an EMBL/GenBank/DDBJ whole genome shotgun (WGS) entry which is preliminary data.</text>
</comment>
<dbReference type="EMBL" id="BAAAYR010000001">
    <property type="protein sequence ID" value="GAA3549797.1"/>
    <property type="molecule type" value="Genomic_DNA"/>
</dbReference>
<reference evidence="2" key="1">
    <citation type="journal article" date="2019" name="Int. J. Syst. Evol. Microbiol.">
        <title>The Global Catalogue of Microorganisms (GCM) 10K type strain sequencing project: providing services to taxonomists for standard genome sequencing and annotation.</title>
        <authorList>
            <consortium name="The Broad Institute Genomics Platform"/>
            <consortium name="The Broad Institute Genome Sequencing Center for Infectious Disease"/>
            <person name="Wu L."/>
            <person name="Ma J."/>
        </authorList>
    </citation>
    <scope>NUCLEOTIDE SEQUENCE [LARGE SCALE GENOMIC DNA]</scope>
    <source>
        <strain evidence="2">JCM 16540</strain>
    </source>
</reference>
<dbReference type="Proteomes" id="UP001500767">
    <property type="component" value="Unassembled WGS sequence"/>
</dbReference>
<evidence type="ECO:0000313" key="2">
    <source>
        <dbReference type="Proteomes" id="UP001500767"/>
    </source>
</evidence>
<organism evidence="1 2">
    <name type="scientific">Microlunatus spumicola</name>
    <dbReference type="NCBI Taxonomy" id="81499"/>
    <lineage>
        <taxon>Bacteria</taxon>
        <taxon>Bacillati</taxon>
        <taxon>Actinomycetota</taxon>
        <taxon>Actinomycetes</taxon>
        <taxon>Propionibacteriales</taxon>
        <taxon>Propionibacteriaceae</taxon>
        <taxon>Microlunatus</taxon>
    </lineage>
</organism>
<sequence>MTEGAAWSSPDGRYRYALERTWAPGPRMLWVLGNPSRAYATADDPTLRRCVRFARDHGCGGVLLANLWAWRATHPRDLAGVVDPVGPDNDRSIAALVARTDGPVVLGWGVQRSATRVATVLGLLGDGPRHCLGRTRDGHPRHPLYVSAQTGLSPW</sequence>
<accession>A0ABP6WDG6</accession>